<keyword evidence="6" id="KW-0129">CBS domain</keyword>
<dbReference type="PANTHER" id="PTHR12064">
    <property type="entry name" value="METAL TRANSPORTER CNNM"/>
    <property type="match status" value="1"/>
</dbReference>
<evidence type="ECO:0000313" key="13">
    <source>
        <dbReference type="Proteomes" id="UP000232323"/>
    </source>
</evidence>
<dbReference type="OrthoDB" id="5353557at2759"/>
<feature type="domain" description="CNNM transmembrane" evidence="11">
    <location>
        <begin position="40"/>
        <end position="208"/>
    </location>
</feature>
<feature type="domain" description="CBS" evidence="10">
    <location>
        <begin position="227"/>
        <end position="289"/>
    </location>
</feature>
<dbReference type="GO" id="GO:0016020">
    <property type="term" value="C:membrane"/>
    <property type="evidence" value="ECO:0007669"/>
    <property type="project" value="UniProtKB-SubCell"/>
</dbReference>
<dbReference type="EMBL" id="BEGY01000031">
    <property type="protein sequence ID" value="GAX78353.1"/>
    <property type="molecule type" value="Genomic_DNA"/>
</dbReference>
<evidence type="ECO:0008006" key="14">
    <source>
        <dbReference type="Google" id="ProtNLM"/>
    </source>
</evidence>
<dbReference type="CDD" id="cd04590">
    <property type="entry name" value="CBS_pair_CorC_HlyC_assoc"/>
    <property type="match status" value="1"/>
</dbReference>
<evidence type="ECO:0000256" key="4">
    <source>
        <dbReference type="ARBA" id="ARBA00022989"/>
    </source>
</evidence>
<dbReference type="InterPro" id="IPR000644">
    <property type="entry name" value="CBS_dom"/>
</dbReference>
<dbReference type="Pfam" id="PF01595">
    <property type="entry name" value="CNNM"/>
    <property type="match status" value="1"/>
</dbReference>
<dbReference type="PROSITE" id="PS51371">
    <property type="entry name" value="CBS"/>
    <property type="match status" value="1"/>
</dbReference>
<dbReference type="GO" id="GO:0005737">
    <property type="term" value="C:cytoplasm"/>
    <property type="evidence" value="ECO:0007669"/>
    <property type="project" value="TreeGrafter"/>
</dbReference>
<dbReference type="GO" id="GO:0030026">
    <property type="term" value="P:intracellular manganese ion homeostasis"/>
    <property type="evidence" value="ECO:0007669"/>
    <property type="project" value="TreeGrafter"/>
</dbReference>
<comment type="caution">
    <text evidence="12">The sequence shown here is derived from an EMBL/GenBank/DDBJ whole genome shotgun (WGS) entry which is preliminary data.</text>
</comment>
<evidence type="ECO:0000256" key="2">
    <source>
        <dbReference type="ARBA" id="ARBA00022692"/>
    </source>
</evidence>
<evidence type="ECO:0000259" key="11">
    <source>
        <dbReference type="PROSITE" id="PS51846"/>
    </source>
</evidence>
<evidence type="ECO:0000256" key="9">
    <source>
        <dbReference type="SAM" id="Phobius"/>
    </source>
</evidence>
<reference evidence="12 13" key="1">
    <citation type="submission" date="2017-08" db="EMBL/GenBank/DDBJ databases">
        <title>Acidophilic green algal genome provides insights into adaptation to an acidic environment.</title>
        <authorList>
            <person name="Hirooka S."/>
            <person name="Hirose Y."/>
            <person name="Kanesaki Y."/>
            <person name="Higuchi S."/>
            <person name="Fujiwara T."/>
            <person name="Onuma R."/>
            <person name="Era A."/>
            <person name="Ohbayashi R."/>
            <person name="Uzuka A."/>
            <person name="Nozaki H."/>
            <person name="Yoshikawa H."/>
            <person name="Miyagishima S.Y."/>
        </authorList>
    </citation>
    <scope>NUCLEOTIDE SEQUENCE [LARGE SCALE GENOMIC DNA]</scope>
    <source>
        <strain evidence="12 13">NIES-2499</strain>
    </source>
</reference>
<evidence type="ECO:0000256" key="5">
    <source>
        <dbReference type="ARBA" id="ARBA00023136"/>
    </source>
</evidence>
<feature type="region of interest" description="Disordered" evidence="8">
    <location>
        <begin position="413"/>
        <end position="450"/>
    </location>
</feature>
<keyword evidence="5 7" id="KW-0472">Membrane</keyword>
<feature type="transmembrane region" description="Helical" evidence="9">
    <location>
        <begin position="114"/>
        <end position="132"/>
    </location>
</feature>
<evidence type="ECO:0000256" key="7">
    <source>
        <dbReference type="PROSITE-ProRule" id="PRU01193"/>
    </source>
</evidence>
<accession>A0A250X5K3</accession>
<dbReference type="PANTHER" id="PTHR12064:SF97">
    <property type="entry name" value="METAL TRANSPORTER CNNM-5"/>
    <property type="match status" value="1"/>
</dbReference>
<evidence type="ECO:0000259" key="10">
    <source>
        <dbReference type="PROSITE" id="PS51371"/>
    </source>
</evidence>
<dbReference type="GO" id="GO:0010960">
    <property type="term" value="P:magnesium ion homeostasis"/>
    <property type="evidence" value="ECO:0007669"/>
    <property type="project" value="InterPro"/>
</dbReference>
<keyword evidence="13" id="KW-1185">Reference proteome</keyword>
<dbReference type="InterPro" id="IPR046342">
    <property type="entry name" value="CBS_dom_sf"/>
</dbReference>
<dbReference type="AlphaFoldDB" id="A0A250X5K3"/>
<gene>
    <name evidence="12" type="ORF">CEUSTIGMA_g5795.t1</name>
</gene>
<dbReference type="SUPFAM" id="SSF54631">
    <property type="entry name" value="CBS-domain pair"/>
    <property type="match status" value="1"/>
</dbReference>
<protein>
    <recommendedName>
        <fullName evidence="14">CNNM transmembrane domain-containing protein</fullName>
    </recommendedName>
</protein>
<organism evidence="12 13">
    <name type="scientific">Chlamydomonas eustigma</name>
    <dbReference type="NCBI Taxonomy" id="1157962"/>
    <lineage>
        <taxon>Eukaryota</taxon>
        <taxon>Viridiplantae</taxon>
        <taxon>Chlorophyta</taxon>
        <taxon>core chlorophytes</taxon>
        <taxon>Chlorophyceae</taxon>
        <taxon>CS clade</taxon>
        <taxon>Chlamydomonadales</taxon>
        <taxon>Chlamydomonadaceae</taxon>
        <taxon>Chlamydomonas</taxon>
    </lineage>
</organism>
<dbReference type="PROSITE" id="PS51846">
    <property type="entry name" value="CNNM"/>
    <property type="match status" value="1"/>
</dbReference>
<dbReference type="STRING" id="1157962.A0A250X5K3"/>
<dbReference type="Gene3D" id="3.10.580.10">
    <property type="entry name" value="CBS-domain"/>
    <property type="match status" value="1"/>
</dbReference>
<dbReference type="InterPro" id="IPR044751">
    <property type="entry name" value="Ion_transp-like_CBS"/>
</dbReference>
<feature type="transmembrane region" description="Helical" evidence="9">
    <location>
        <begin position="144"/>
        <end position="164"/>
    </location>
</feature>
<evidence type="ECO:0000256" key="8">
    <source>
        <dbReference type="SAM" id="MobiDB-lite"/>
    </source>
</evidence>
<sequence>MIYIATLVLGVKSFEALTSVFEAEKPLSGNRHATPLNVHVLFAGCMSGLTLGLCSLDKTQLEVLKRSGSLSEQKWALKVAPVIENSHYLLVTLLLCNACAMEALPLFLDRLANPLAAIIVSVTAVLFFGEIIPQSICTKYGLLIGARLAWFVRFLMFICGPIAWPVGKLLDVLLGSDHYSMFRRTQLKALVDIHGEDKGLGGKLSRDEIKIITGAMDLTNKTAFNSMTPLKDVFMLSTNDKLDESTLRAILESGHSRIPVYASGSRSDILGIILVKELLQYKMRQQVPVRLLKMRSLPRLSAATPMYDMLKLFQTGRSHMAVLTQPHPSEIAQLNSNRSRKSLGSMDVEYSKNSAYLESNGHRVRSTTDQAGCLKFGGAPQNLFGQSPPSLGEIQDRSAARKKVIVLDHEKAEMSGPPEMMEDKSLQQDSGGDGELAASRTNSGVQGGSDDFISIPEIATPEQSIGIITIEDVIEELICHEIVDETDIYVDNSHMIRVNQSELTQTLPDRLKKILGSGEMAAVRKAIASNKSLALEEAMTQPLMNADTY</sequence>
<dbReference type="InterPro" id="IPR002550">
    <property type="entry name" value="CNNM"/>
</dbReference>
<keyword evidence="3" id="KW-0677">Repeat</keyword>
<comment type="subcellular location">
    <subcellularLocation>
        <location evidence="1">Membrane</location>
        <topology evidence="1">Multi-pass membrane protein</topology>
    </subcellularLocation>
</comment>
<proteinExistence type="predicted"/>
<evidence type="ECO:0000313" key="12">
    <source>
        <dbReference type="EMBL" id="GAX78353.1"/>
    </source>
</evidence>
<keyword evidence="4 7" id="KW-1133">Transmembrane helix</keyword>
<evidence type="ECO:0000256" key="1">
    <source>
        <dbReference type="ARBA" id="ARBA00004141"/>
    </source>
</evidence>
<evidence type="ECO:0000256" key="6">
    <source>
        <dbReference type="PROSITE-ProRule" id="PRU00703"/>
    </source>
</evidence>
<dbReference type="Proteomes" id="UP000232323">
    <property type="component" value="Unassembled WGS sequence"/>
</dbReference>
<evidence type="ECO:0000256" key="3">
    <source>
        <dbReference type="ARBA" id="ARBA00022737"/>
    </source>
</evidence>
<dbReference type="InterPro" id="IPR045095">
    <property type="entry name" value="ACDP"/>
</dbReference>
<keyword evidence="2 7" id="KW-0812">Transmembrane</keyword>
<name>A0A250X5K3_9CHLO</name>